<dbReference type="Proteomes" id="UP000571084">
    <property type="component" value="Unassembled WGS sequence"/>
</dbReference>
<evidence type="ECO:0000313" key="2">
    <source>
        <dbReference type="EMBL" id="MBB5198695.1"/>
    </source>
</evidence>
<name>A0A840RM19_9BURK</name>
<keyword evidence="3" id="KW-1185">Reference proteome</keyword>
<dbReference type="InterPro" id="IPR009228">
    <property type="entry name" value="Capsid_scaffold_GpO"/>
</dbReference>
<dbReference type="RefSeq" id="WP_168052836.1">
    <property type="nucleotide sequence ID" value="NZ_JAAOZT010000002.1"/>
</dbReference>
<dbReference type="Pfam" id="PF05929">
    <property type="entry name" value="Phage_GPO"/>
    <property type="match status" value="1"/>
</dbReference>
<organism evidence="2 3">
    <name type="scientific">Glaciimonas immobilis</name>
    <dbReference type="NCBI Taxonomy" id="728004"/>
    <lineage>
        <taxon>Bacteria</taxon>
        <taxon>Pseudomonadati</taxon>
        <taxon>Pseudomonadota</taxon>
        <taxon>Betaproteobacteria</taxon>
        <taxon>Burkholderiales</taxon>
        <taxon>Oxalobacteraceae</taxon>
        <taxon>Glaciimonas</taxon>
    </lineage>
</organism>
<evidence type="ECO:0008006" key="4">
    <source>
        <dbReference type="Google" id="ProtNLM"/>
    </source>
</evidence>
<dbReference type="EMBL" id="JACHHQ010000001">
    <property type="protein sequence ID" value="MBB5198695.1"/>
    <property type="molecule type" value="Genomic_DNA"/>
</dbReference>
<reference evidence="2 3" key="1">
    <citation type="submission" date="2020-08" db="EMBL/GenBank/DDBJ databases">
        <title>Genomic Encyclopedia of Type Strains, Phase IV (KMG-IV): sequencing the most valuable type-strain genomes for metagenomic binning, comparative biology and taxonomic classification.</title>
        <authorList>
            <person name="Goeker M."/>
        </authorList>
    </citation>
    <scope>NUCLEOTIDE SEQUENCE [LARGE SCALE GENOMIC DNA]</scope>
    <source>
        <strain evidence="2 3">DSM 23240</strain>
    </source>
</reference>
<proteinExistence type="predicted"/>
<feature type="region of interest" description="Disordered" evidence="1">
    <location>
        <begin position="253"/>
        <end position="280"/>
    </location>
</feature>
<protein>
    <recommendedName>
        <fullName evidence="4">Phage capsid protein</fullName>
    </recommendedName>
</protein>
<comment type="caution">
    <text evidence="2">The sequence shown here is derived from an EMBL/GenBank/DDBJ whole genome shotgun (WGS) entry which is preliminary data.</text>
</comment>
<evidence type="ECO:0000256" key="1">
    <source>
        <dbReference type="SAM" id="MobiDB-lite"/>
    </source>
</evidence>
<evidence type="ECO:0000313" key="3">
    <source>
        <dbReference type="Proteomes" id="UP000571084"/>
    </source>
</evidence>
<dbReference type="AlphaFoldDB" id="A0A840RM19"/>
<accession>A0A840RM19</accession>
<sequence>MTTKSKFFRVATEGATTDGRKIDRKAIEQIARNFNRTTYGARIWLEHKRSLLPDSPFRAYGDVLAVKAEEVDTDSGKKLALFAQVSPTPSLIAMNKERQKIYTSIELNPDFADTSQAYMVGLGVTDSPASLGTDILTFAATSGVNLFSARKQHVNNLFSEAIEATLEFEEDDQPEVTENKFSTTVKNILKRFSHKETSDDARFNDVKEALEAVAHHASETAASFATQSAAADKKISELEAALAASTSAFTAFKGQMDTQDGNPSHRPPATGGSGTEQTDF</sequence>
<gene>
    <name evidence="2" type="ORF">HNR39_000505</name>
</gene>